<name>A0A2G9Q0Z8_AQUCT</name>
<accession>A0A2G9Q0Z8</accession>
<dbReference type="Proteomes" id="UP000228934">
    <property type="component" value="Unassembled WGS sequence"/>
</dbReference>
<organism evidence="1 2">
    <name type="scientific">Aquarana catesbeiana</name>
    <name type="common">American bullfrog</name>
    <name type="synonym">Rana catesbeiana</name>
    <dbReference type="NCBI Taxonomy" id="8400"/>
    <lineage>
        <taxon>Eukaryota</taxon>
        <taxon>Metazoa</taxon>
        <taxon>Chordata</taxon>
        <taxon>Craniata</taxon>
        <taxon>Vertebrata</taxon>
        <taxon>Euteleostomi</taxon>
        <taxon>Amphibia</taxon>
        <taxon>Batrachia</taxon>
        <taxon>Anura</taxon>
        <taxon>Neobatrachia</taxon>
        <taxon>Ranoidea</taxon>
        <taxon>Ranidae</taxon>
        <taxon>Aquarana</taxon>
    </lineage>
</organism>
<dbReference type="EMBL" id="KZ370194">
    <property type="protein sequence ID" value="PIO09284.1"/>
    <property type="molecule type" value="Genomic_DNA"/>
</dbReference>
<proteinExistence type="predicted"/>
<dbReference type="AlphaFoldDB" id="A0A2G9Q0Z8"/>
<sequence>MLHAGRGSTFLWGASGRSHTSYCNDCSLALNLNDFSFPLGGGSRYPRV</sequence>
<reference evidence="2" key="1">
    <citation type="journal article" date="2017" name="Nat. Commun.">
        <title>The North American bullfrog draft genome provides insight into hormonal regulation of long noncoding RNA.</title>
        <authorList>
            <person name="Hammond S.A."/>
            <person name="Warren R.L."/>
            <person name="Vandervalk B.P."/>
            <person name="Kucuk E."/>
            <person name="Khan H."/>
            <person name="Gibb E.A."/>
            <person name="Pandoh P."/>
            <person name="Kirk H."/>
            <person name="Zhao Y."/>
            <person name="Jones M."/>
            <person name="Mungall A.J."/>
            <person name="Coope R."/>
            <person name="Pleasance S."/>
            <person name="Moore R.A."/>
            <person name="Holt R.A."/>
            <person name="Round J.M."/>
            <person name="Ohora S."/>
            <person name="Walle B.V."/>
            <person name="Veldhoen N."/>
            <person name="Helbing C.C."/>
            <person name="Birol I."/>
        </authorList>
    </citation>
    <scope>NUCLEOTIDE SEQUENCE [LARGE SCALE GENOMIC DNA]</scope>
</reference>
<evidence type="ECO:0000313" key="1">
    <source>
        <dbReference type="EMBL" id="PIO09284.1"/>
    </source>
</evidence>
<keyword evidence="2" id="KW-1185">Reference proteome</keyword>
<protein>
    <submittedName>
        <fullName evidence="1">Uncharacterized protein</fullName>
    </submittedName>
</protein>
<evidence type="ECO:0000313" key="2">
    <source>
        <dbReference type="Proteomes" id="UP000228934"/>
    </source>
</evidence>
<gene>
    <name evidence="1" type="ORF">AB205_0115090</name>
</gene>